<protein>
    <submittedName>
        <fullName evidence="2">Uncharacterized protein</fullName>
    </submittedName>
</protein>
<feature type="compositionally biased region" description="Basic and acidic residues" evidence="1">
    <location>
        <begin position="1"/>
        <end position="17"/>
    </location>
</feature>
<dbReference type="AlphaFoldDB" id="A0A6C0H3M1"/>
<organism evidence="2">
    <name type="scientific">viral metagenome</name>
    <dbReference type="NCBI Taxonomy" id="1070528"/>
    <lineage>
        <taxon>unclassified sequences</taxon>
        <taxon>metagenomes</taxon>
        <taxon>organismal metagenomes</taxon>
    </lineage>
</organism>
<proteinExistence type="predicted"/>
<name>A0A6C0H3M1_9ZZZZ</name>
<dbReference type="EMBL" id="MN739860">
    <property type="protein sequence ID" value="QHT74980.1"/>
    <property type="molecule type" value="Genomic_DNA"/>
</dbReference>
<evidence type="ECO:0000313" key="2">
    <source>
        <dbReference type="EMBL" id="QHT74980.1"/>
    </source>
</evidence>
<evidence type="ECO:0000256" key="1">
    <source>
        <dbReference type="SAM" id="MobiDB-lite"/>
    </source>
</evidence>
<accession>A0A6C0H3M1</accession>
<feature type="region of interest" description="Disordered" evidence="1">
    <location>
        <begin position="1"/>
        <end position="21"/>
    </location>
</feature>
<sequence>MSNIKRPEKIEGYEHPSESNNFISRDGVYKTFTEGQKTQEEFGNTIAGKQYAINSDLDDNNCPICEGIVVKTCKCSYSDKICVNGHKWYTDREGNIKTGMIPPH</sequence>
<reference evidence="2" key="1">
    <citation type="journal article" date="2020" name="Nature">
        <title>Giant virus diversity and host interactions through global metagenomics.</title>
        <authorList>
            <person name="Schulz F."/>
            <person name="Roux S."/>
            <person name="Paez-Espino D."/>
            <person name="Jungbluth S."/>
            <person name="Walsh D.A."/>
            <person name="Denef V.J."/>
            <person name="McMahon K.D."/>
            <person name="Konstantinidis K.T."/>
            <person name="Eloe-Fadrosh E.A."/>
            <person name="Kyrpides N.C."/>
            <person name="Woyke T."/>
        </authorList>
    </citation>
    <scope>NUCLEOTIDE SEQUENCE</scope>
    <source>
        <strain evidence="2">GVMAG-M-3300023179-62</strain>
    </source>
</reference>